<dbReference type="RefSeq" id="WP_007425510.1">
    <property type="nucleotide sequence ID" value="NZ_AMGO01000007.1"/>
</dbReference>
<protein>
    <submittedName>
        <fullName evidence="12">Extracellular solute-binding protein, family 3</fullName>
    </submittedName>
</protein>
<feature type="chain" id="PRO_5003858511" evidence="9">
    <location>
        <begin position="22"/>
        <end position="345"/>
    </location>
</feature>
<feature type="transmembrane region" description="Helical" evidence="8">
    <location>
        <begin position="199"/>
        <end position="221"/>
    </location>
</feature>
<dbReference type="InterPro" id="IPR001638">
    <property type="entry name" value="Solute-binding_3/MltF_N"/>
</dbReference>
<dbReference type="AlphaFoldDB" id="K2HFK3"/>
<dbReference type="GO" id="GO:0001508">
    <property type="term" value="P:action potential"/>
    <property type="evidence" value="ECO:0007669"/>
    <property type="project" value="TreeGrafter"/>
</dbReference>
<dbReference type="PANTHER" id="PTHR11537:SF252">
    <property type="entry name" value="POTASSIUM VOLTAGE-GATED CHANNEL PROTEIN SHAW"/>
    <property type="match status" value="1"/>
</dbReference>
<dbReference type="SUPFAM" id="SSF53850">
    <property type="entry name" value="Periplasmic binding protein-like II"/>
    <property type="match status" value="1"/>
</dbReference>
<keyword evidence="5" id="KW-0406">Ion transport</keyword>
<dbReference type="OrthoDB" id="9768183at2"/>
<evidence type="ECO:0000256" key="9">
    <source>
        <dbReference type="SAM" id="SignalP"/>
    </source>
</evidence>
<evidence type="ECO:0000313" key="12">
    <source>
        <dbReference type="EMBL" id="EKE45267.1"/>
    </source>
</evidence>
<evidence type="ECO:0000256" key="5">
    <source>
        <dbReference type="ARBA" id="ARBA00023065"/>
    </source>
</evidence>
<dbReference type="PANTHER" id="PTHR11537">
    <property type="entry name" value="VOLTAGE-GATED POTASSIUM CHANNEL"/>
    <property type="match status" value="1"/>
</dbReference>
<dbReference type="Gene3D" id="1.10.287.70">
    <property type="match status" value="1"/>
</dbReference>
<dbReference type="GO" id="GO:0008076">
    <property type="term" value="C:voltage-gated potassium channel complex"/>
    <property type="evidence" value="ECO:0007669"/>
    <property type="project" value="InterPro"/>
</dbReference>
<dbReference type="InterPro" id="IPR013099">
    <property type="entry name" value="K_chnl_dom"/>
</dbReference>
<evidence type="ECO:0000256" key="2">
    <source>
        <dbReference type="ARBA" id="ARBA00022448"/>
    </source>
</evidence>
<keyword evidence="4 8" id="KW-1133">Transmembrane helix</keyword>
<dbReference type="Pfam" id="PF00497">
    <property type="entry name" value="SBP_bac_3"/>
    <property type="match status" value="1"/>
</dbReference>
<name>K2HFK3_9RHOB</name>
<reference evidence="12 13" key="1">
    <citation type="journal article" date="2012" name="J. Bacteriol.">
        <title>Draft Genome Sequence of Oceaniovalibus guishaninsula JLT2003T.</title>
        <authorList>
            <person name="Tang K."/>
            <person name="Liu K."/>
            <person name="Jiao N."/>
        </authorList>
    </citation>
    <scope>NUCLEOTIDE SEQUENCE [LARGE SCALE GENOMIC DNA]</scope>
    <source>
        <strain evidence="12 13">JLT2003</strain>
    </source>
</reference>
<feature type="domain" description="Potassium channel" evidence="11">
    <location>
        <begin position="140"/>
        <end position="219"/>
    </location>
</feature>
<dbReference type="InterPro" id="IPR028325">
    <property type="entry name" value="VG_K_chnl"/>
</dbReference>
<evidence type="ECO:0000256" key="1">
    <source>
        <dbReference type="ARBA" id="ARBA00004141"/>
    </source>
</evidence>
<gene>
    <name evidence="12" type="ORF">OCGS_0357</name>
</gene>
<evidence type="ECO:0000256" key="3">
    <source>
        <dbReference type="ARBA" id="ARBA00022692"/>
    </source>
</evidence>
<keyword evidence="7" id="KW-0407">Ion channel</keyword>
<evidence type="ECO:0000256" key="4">
    <source>
        <dbReference type="ARBA" id="ARBA00022989"/>
    </source>
</evidence>
<dbReference type="Pfam" id="PF07885">
    <property type="entry name" value="Ion_trans_2"/>
    <property type="match status" value="1"/>
</dbReference>
<feature type="transmembrane region" description="Helical" evidence="8">
    <location>
        <begin position="131"/>
        <end position="152"/>
    </location>
</feature>
<feature type="transmembrane region" description="Helical" evidence="8">
    <location>
        <begin position="173"/>
        <end position="193"/>
    </location>
</feature>
<dbReference type="GO" id="GO:0005251">
    <property type="term" value="F:delayed rectifier potassium channel activity"/>
    <property type="evidence" value="ECO:0007669"/>
    <property type="project" value="TreeGrafter"/>
</dbReference>
<proteinExistence type="predicted"/>
<organism evidence="12 13">
    <name type="scientific">Oceaniovalibus guishaninsula JLT2003</name>
    <dbReference type="NCBI Taxonomy" id="1231392"/>
    <lineage>
        <taxon>Bacteria</taxon>
        <taxon>Pseudomonadati</taxon>
        <taxon>Pseudomonadota</taxon>
        <taxon>Alphaproteobacteria</taxon>
        <taxon>Rhodobacterales</taxon>
        <taxon>Roseobacteraceae</taxon>
        <taxon>Oceaniovalibus</taxon>
    </lineage>
</organism>
<evidence type="ECO:0000259" key="10">
    <source>
        <dbReference type="Pfam" id="PF00497"/>
    </source>
</evidence>
<feature type="signal peptide" evidence="9">
    <location>
        <begin position="1"/>
        <end position="21"/>
    </location>
</feature>
<keyword evidence="13" id="KW-1185">Reference proteome</keyword>
<comment type="caution">
    <text evidence="12">The sequence shown here is derived from an EMBL/GenBank/DDBJ whole genome shotgun (WGS) entry which is preliminary data.</text>
</comment>
<evidence type="ECO:0000256" key="6">
    <source>
        <dbReference type="ARBA" id="ARBA00023136"/>
    </source>
</evidence>
<accession>K2HFK3</accession>
<dbReference type="Gene3D" id="3.40.190.10">
    <property type="entry name" value="Periplasmic binding protein-like II"/>
    <property type="match status" value="2"/>
</dbReference>
<dbReference type="eggNOG" id="COG0834">
    <property type="taxonomic scope" value="Bacteria"/>
</dbReference>
<keyword evidence="6 8" id="KW-0472">Membrane</keyword>
<evidence type="ECO:0000256" key="7">
    <source>
        <dbReference type="ARBA" id="ARBA00023303"/>
    </source>
</evidence>
<comment type="subcellular location">
    <subcellularLocation>
        <location evidence="1">Membrane</location>
        <topology evidence="1">Multi-pass membrane protein</topology>
    </subcellularLocation>
</comment>
<keyword evidence="9" id="KW-0732">Signal</keyword>
<keyword evidence="2" id="KW-0813">Transport</keyword>
<evidence type="ECO:0000259" key="11">
    <source>
        <dbReference type="Pfam" id="PF07885"/>
    </source>
</evidence>
<keyword evidence="3 8" id="KW-0812">Transmembrane</keyword>
<sequence>MTKLLPTLAVILAGLTVPAWAQDRITIGMVEQPPYATLTADGSWTGMAPTLWRLIAERENVDYDIVPIAYRDVADALDGGRIDVAGPVYATAEIERAVDLTLPFHTSTLGLAAPQRSEILSVVRGFASIEFLRLVLTMSVLLLIVGGIVWLVERRRNEDQFSRKPLQGLGDGFWWAGVTLTTIGYGDKAPITTLGRTVAMLWMMVGLAVSAALTAAIVTLAGAEASNLRSQIADKDVGVVSNSTSERFLRGREANIIIYSDMESMLDALEEGEDIEMAAGANLVLRDALRREGHSFTVEETQLDPIMVGFATAEGSPLRDAMNRALLAALSDESGWDIVSRYVDE</sequence>
<evidence type="ECO:0000256" key="8">
    <source>
        <dbReference type="SAM" id="Phobius"/>
    </source>
</evidence>
<feature type="domain" description="Solute-binding protein family 3/N-terminal" evidence="10">
    <location>
        <begin position="25"/>
        <end position="342"/>
    </location>
</feature>
<dbReference type="STRING" id="1231392.OCGS_0357"/>
<evidence type="ECO:0000313" key="13">
    <source>
        <dbReference type="Proteomes" id="UP000006765"/>
    </source>
</evidence>
<dbReference type="EMBL" id="AMGO01000007">
    <property type="protein sequence ID" value="EKE45267.1"/>
    <property type="molecule type" value="Genomic_DNA"/>
</dbReference>
<dbReference type="SUPFAM" id="SSF81324">
    <property type="entry name" value="Voltage-gated potassium channels"/>
    <property type="match status" value="1"/>
</dbReference>
<dbReference type="PRINTS" id="PR00169">
    <property type="entry name" value="KCHANNEL"/>
</dbReference>
<dbReference type="Proteomes" id="UP000006765">
    <property type="component" value="Unassembled WGS sequence"/>
</dbReference>